<keyword evidence="2" id="KW-1185">Reference proteome</keyword>
<dbReference type="PATRIC" id="fig|458.5.peg.2514"/>
<protein>
    <submittedName>
        <fullName evidence="1">Uncharacterized protein</fullName>
    </submittedName>
</protein>
<accession>A0A0W0XM61</accession>
<dbReference type="STRING" id="458.Lrub_2411"/>
<evidence type="ECO:0000313" key="2">
    <source>
        <dbReference type="Proteomes" id="UP000054608"/>
    </source>
</evidence>
<dbReference type="Gene3D" id="1.10.287.130">
    <property type="match status" value="1"/>
</dbReference>
<name>A0A0W0XM61_9GAMM</name>
<dbReference type="AlphaFoldDB" id="A0A0W0XM61"/>
<dbReference type="EMBL" id="LNYT01000022">
    <property type="protein sequence ID" value="KTD45614.1"/>
    <property type="molecule type" value="Genomic_DNA"/>
</dbReference>
<proteinExistence type="predicted"/>
<organism evidence="1 2">
    <name type="scientific">Legionella rubrilucens</name>
    <dbReference type="NCBI Taxonomy" id="458"/>
    <lineage>
        <taxon>Bacteria</taxon>
        <taxon>Pseudomonadati</taxon>
        <taxon>Pseudomonadota</taxon>
        <taxon>Gammaproteobacteria</taxon>
        <taxon>Legionellales</taxon>
        <taxon>Legionellaceae</taxon>
        <taxon>Legionella</taxon>
    </lineage>
</organism>
<gene>
    <name evidence="1" type="ORF">Lrub_2411</name>
</gene>
<dbReference type="Proteomes" id="UP000054608">
    <property type="component" value="Unassembled WGS sequence"/>
</dbReference>
<sequence length="83" mass="9909">MSRDDHLKINHCKFDKTINKFRHELAQSLMIINTYIDGCQERIKFNTLTHEQLLVIFNKIKMQTERVSTMSERLLVKNSRSID</sequence>
<evidence type="ECO:0000313" key="1">
    <source>
        <dbReference type="EMBL" id="KTD45614.1"/>
    </source>
</evidence>
<comment type="caution">
    <text evidence="1">The sequence shown here is derived from an EMBL/GenBank/DDBJ whole genome shotgun (WGS) entry which is preliminary data.</text>
</comment>
<reference evidence="1 2" key="1">
    <citation type="submission" date="2015-11" db="EMBL/GenBank/DDBJ databases">
        <title>Genomic analysis of 38 Legionella species identifies large and diverse effector repertoires.</title>
        <authorList>
            <person name="Burstein D."/>
            <person name="Amaro F."/>
            <person name="Zusman T."/>
            <person name="Lifshitz Z."/>
            <person name="Cohen O."/>
            <person name="Gilbert J.A."/>
            <person name="Pupko T."/>
            <person name="Shuman H.A."/>
            <person name="Segal G."/>
        </authorList>
    </citation>
    <scope>NUCLEOTIDE SEQUENCE [LARGE SCALE GENOMIC DNA]</scope>
    <source>
        <strain evidence="1 2">WA-270A-C2</strain>
    </source>
</reference>